<name>W6AMG6_9MOLU</name>
<reference evidence="2 3" key="1">
    <citation type="submission" date="2013-09" db="EMBL/GenBank/DDBJ databases">
        <title>Complete genome sequence of Spiroplasma mirum suckling mouse cataract agent.</title>
        <authorList>
            <person name="Landry C.A."/>
            <person name="Bastian F.O."/>
            <person name="Thune R.L."/>
        </authorList>
    </citation>
    <scope>NUCLEOTIDE SEQUENCE [LARGE SCALE GENOMIC DNA]</scope>
    <source>
        <strain evidence="2 3">SMCA</strain>
    </source>
</reference>
<keyword evidence="1" id="KW-1133">Transmembrane helix</keyword>
<dbReference type="AlphaFoldDB" id="W6AMG6"/>
<evidence type="ECO:0000313" key="2">
    <source>
        <dbReference type="EMBL" id="AHI58186.1"/>
    </source>
</evidence>
<proteinExistence type="predicted"/>
<keyword evidence="1" id="KW-0812">Transmembrane</keyword>
<feature type="transmembrane region" description="Helical" evidence="1">
    <location>
        <begin position="27"/>
        <end position="44"/>
    </location>
</feature>
<keyword evidence="1" id="KW-0472">Membrane</keyword>
<dbReference type="Proteomes" id="UP000019260">
    <property type="component" value="Chromosome"/>
</dbReference>
<dbReference type="STRING" id="838561.P344_04305"/>
<keyword evidence="3" id="KW-1185">Reference proteome</keyword>
<protein>
    <submittedName>
        <fullName evidence="2">Uncharacterized protein</fullName>
    </submittedName>
</protein>
<evidence type="ECO:0000256" key="1">
    <source>
        <dbReference type="SAM" id="Phobius"/>
    </source>
</evidence>
<gene>
    <name evidence="2" type="ORF">P344_04305</name>
</gene>
<dbReference type="RefSeq" id="WP_245565515.1">
    <property type="nucleotide sequence ID" value="NZ_CP002082.1"/>
</dbReference>
<accession>W6AMG6</accession>
<dbReference type="PATRIC" id="fig|838561.3.peg.820"/>
<dbReference type="KEGG" id="smia:P344_04305"/>
<sequence>MLGPPLAAVASHHGFAYGYVIFQNFQYYNYVLIFIAGGILMGFLRQPLPSY</sequence>
<organism evidence="2 3">
    <name type="scientific">Spiroplasma mirum ATCC 29335</name>
    <dbReference type="NCBI Taxonomy" id="838561"/>
    <lineage>
        <taxon>Bacteria</taxon>
        <taxon>Bacillati</taxon>
        <taxon>Mycoplasmatota</taxon>
        <taxon>Mollicutes</taxon>
        <taxon>Entomoplasmatales</taxon>
        <taxon>Spiroplasmataceae</taxon>
        <taxon>Spiroplasma</taxon>
    </lineage>
</organism>
<dbReference type="HOGENOM" id="CLU_3103995_0_0_14"/>
<dbReference type="EMBL" id="CP006720">
    <property type="protein sequence ID" value="AHI58186.1"/>
    <property type="molecule type" value="Genomic_DNA"/>
</dbReference>
<evidence type="ECO:0000313" key="3">
    <source>
        <dbReference type="Proteomes" id="UP000019260"/>
    </source>
</evidence>